<evidence type="ECO:0000259" key="2">
    <source>
        <dbReference type="Pfam" id="PF05050"/>
    </source>
</evidence>
<dbReference type="SUPFAM" id="SSF53335">
    <property type="entry name" value="S-adenosyl-L-methionine-dependent methyltransferases"/>
    <property type="match status" value="1"/>
</dbReference>
<dbReference type="Pfam" id="PF06722">
    <property type="entry name" value="EryCIII-like_C"/>
    <property type="match status" value="1"/>
</dbReference>
<feature type="region of interest" description="Disordered" evidence="1">
    <location>
        <begin position="297"/>
        <end position="324"/>
    </location>
</feature>
<accession>D7FV91</accession>
<dbReference type="EMBL" id="FN649742">
    <property type="protein sequence ID" value="CBJ26263.1"/>
    <property type="molecule type" value="Genomic_DNA"/>
</dbReference>
<dbReference type="Gene3D" id="3.40.50.150">
    <property type="entry name" value="Vaccinia Virus protein VP39"/>
    <property type="match status" value="1"/>
</dbReference>
<feature type="domain" description="Erythromycin biosynthesis protein CIII-like C-terminal" evidence="3">
    <location>
        <begin position="463"/>
        <end position="515"/>
    </location>
</feature>
<evidence type="ECO:0000256" key="1">
    <source>
        <dbReference type="SAM" id="MobiDB-lite"/>
    </source>
</evidence>
<dbReference type="OrthoDB" id="202135at2759"/>
<evidence type="ECO:0000313" key="5">
    <source>
        <dbReference type="Proteomes" id="UP000002630"/>
    </source>
</evidence>
<feature type="region of interest" description="Disordered" evidence="1">
    <location>
        <begin position="931"/>
        <end position="996"/>
    </location>
</feature>
<dbReference type="eggNOG" id="KOG1192">
    <property type="taxonomic scope" value="Eukaryota"/>
</dbReference>
<dbReference type="Proteomes" id="UP000002630">
    <property type="component" value="Linkage Group LG17"/>
</dbReference>
<name>D7FV91_ECTSI</name>
<reference evidence="4 5" key="1">
    <citation type="journal article" date="2010" name="Nature">
        <title>The Ectocarpus genome and the independent evolution of multicellularity in brown algae.</title>
        <authorList>
            <person name="Cock J.M."/>
            <person name="Sterck L."/>
            <person name="Rouze P."/>
            <person name="Scornet D."/>
            <person name="Allen A.E."/>
            <person name="Amoutzias G."/>
            <person name="Anthouard V."/>
            <person name="Artiguenave F."/>
            <person name="Aury J.M."/>
            <person name="Badger J.H."/>
            <person name="Beszteri B."/>
            <person name="Billiau K."/>
            <person name="Bonnet E."/>
            <person name="Bothwell J.H."/>
            <person name="Bowler C."/>
            <person name="Boyen C."/>
            <person name="Brownlee C."/>
            <person name="Carrano C.J."/>
            <person name="Charrier B."/>
            <person name="Cho G.Y."/>
            <person name="Coelho S.M."/>
            <person name="Collen J."/>
            <person name="Corre E."/>
            <person name="Da Silva C."/>
            <person name="Delage L."/>
            <person name="Delaroque N."/>
            <person name="Dittami S.M."/>
            <person name="Doulbeau S."/>
            <person name="Elias M."/>
            <person name="Farnham G."/>
            <person name="Gachon C.M."/>
            <person name="Gschloessl B."/>
            <person name="Heesch S."/>
            <person name="Jabbari K."/>
            <person name="Jubin C."/>
            <person name="Kawai H."/>
            <person name="Kimura K."/>
            <person name="Kloareg B."/>
            <person name="Kupper F.C."/>
            <person name="Lang D."/>
            <person name="Le Bail A."/>
            <person name="Leblanc C."/>
            <person name="Lerouge P."/>
            <person name="Lohr M."/>
            <person name="Lopez P.J."/>
            <person name="Martens C."/>
            <person name="Maumus F."/>
            <person name="Michel G."/>
            <person name="Miranda-Saavedra D."/>
            <person name="Morales J."/>
            <person name="Moreau H."/>
            <person name="Motomura T."/>
            <person name="Nagasato C."/>
            <person name="Napoli C.A."/>
            <person name="Nelson D.R."/>
            <person name="Nyvall-Collen P."/>
            <person name="Peters A.F."/>
            <person name="Pommier C."/>
            <person name="Potin P."/>
            <person name="Poulain J."/>
            <person name="Quesneville H."/>
            <person name="Read B."/>
            <person name="Rensing S.A."/>
            <person name="Ritter A."/>
            <person name="Rousvoal S."/>
            <person name="Samanta M."/>
            <person name="Samson G."/>
            <person name="Schroeder D.C."/>
            <person name="Segurens B."/>
            <person name="Strittmatter M."/>
            <person name="Tonon T."/>
            <person name="Tregear J.W."/>
            <person name="Valentin K."/>
            <person name="von Dassow P."/>
            <person name="Yamagishi T."/>
            <person name="Van de Peer Y."/>
            <person name="Wincker P."/>
        </authorList>
    </citation>
    <scope>NUCLEOTIDE SEQUENCE [LARGE SCALE GENOMIC DNA]</scope>
    <source>
        <strain evidence="5">Ec32 / CCAP1310/4</strain>
    </source>
</reference>
<evidence type="ECO:0000313" key="4">
    <source>
        <dbReference type="EMBL" id="CBJ26263.1"/>
    </source>
</evidence>
<gene>
    <name evidence="4" type="ORF">Esi_0029_0034</name>
</gene>
<dbReference type="STRING" id="2880.D7FV91"/>
<feature type="compositionally biased region" description="Basic and acidic residues" evidence="1">
    <location>
        <begin position="975"/>
        <end position="985"/>
    </location>
</feature>
<dbReference type="EMBL" id="FN648475">
    <property type="protein sequence ID" value="CBJ26263.1"/>
    <property type="molecule type" value="Genomic_DNA"/>
</dbReference>
<dbReference type="GO" id="GO:0016757">
    <property type="term" value="F:glycosyltransferase activity"/>
    <property type="evidence" value="ECO:0007669"/>
    <property type="project" value="UniProtKB-ARBA"/>
</dbReference>
<dbReference type="InterPro" id="IPR010610">
    <property type="entry name" value="EryCIII-like_C"/>
</dbReference>
<dbReference type="AlphaFoldDB" id="D7FV91"/>
<dbReference type="SUPFAM" id="SSF53756">
    <property type="entry name" value="UDP-Glycosyltransferase/glycogen phosphorylase"/>
    <property type="match status" value="1"/>
</dbReference>
<dbReference type="InterPro" id="IPR006342">
    <property type="entry name" value="FkbM_mtfrase"/>
</dbReference>
<dbReference type="InterPro" id="IPR050426">
    <property type="entry name" value="Glycosyltransferase_28"/>
</dbReference>
<protein>
    <submittedName>
        <fullName evidence="4">Amino acid adenylation domain protein</fullName>
    </submittedName>
</protein>
<keyword evidence="5" id="KW-1185">Reference proteome</keyword>
<feature type="region of interest" description="Disordered" evidence="1">
    <location>
        <begin position="158"/>
        <end position="185"/>
    </location>
</feature>
<sequence length="1016" mass="109477">MKATVIAFGTRGDVQPLVLLAAGMAAQSDLWNAVVLVTHDGHHEFVRSLLGGQAVAVAAVDSPPVLWKGTPGSDAAETRANLAQQNGCIEACRGANLVIFNMFALEGYHVSEALRIPSAVCHPYLMTASPMPSSFPKRLRRTYPRLYRGLTRVPNKPRLAHKEDCEGAATAPTSSSEEQSELSQAAETKRVRLETAWDHVEHWMWPLFTNRWATFRERLGLDPCPLQESLEAQPSEPRREGLAVADNGCLSSLRTIDSTELPLVLYLFSPLVVDASPYWPESVRVCGYLFPSPASRTHPKGRRAGLRNPGHEQEPIQSSTERQLDPTAAFGSNEHVPESENSNAALEERLGIPPSVEEFLSVREDRPIYVGFGSMWGMCVPGYRLAFALRVLLLGVRQAGGRCLVNLPHLPTVEKKEPFDGAGGPSKRQLGELESATDLLGEFAASAGRDNLLVHHGPLDHSCFLSRCSVAIHHGGSGTTAAVLRAGIPHVVCPQQLDQFFWAERVRYLAVGGVLERSLFVGRVPAPTEPPGPLVGKASAAISAALTPQVKLRAACMGVKIRAESGLDKALDSLSLFMRKRSPTPAAQHREATIESAITQLHMATPSPTLDHVSAGKGQAVEENLGGGTGEILAAVDRVGDSLLSGGGSVGVDKDANEDNMVLREMPNGLAVWWGSRAEEEAFFIYGEVFEDRTYARMDVRVQDGDTVWDVGANVGLASIFFELETDTPDSLRIFAFEPLPINRSALQRNLSEHCPTAVILEYALGAKHEDNVLATFYPHMPGNSTLRPLEKERLQGKMGRTPGGKASSRGETRVEASKGTFFDDAEQIVANVDSSSPSCRLIGDKASCSVRTVSWAMAALGVDKIDLLKIDVEGAELDVLLGIEQQDWPKIKQVVAEVHPVGDRVPRACELLRRHGYDVSVQALGLDGTPLSPSPGLRAADMGSKAHGTAASSSVEKTVVQEQRSGLSQGQSKPPEDGSSRCDGGHQGAGAEWSCGRNKEACDGVVSMVYAKRLS</sequence>
<dbReference type="Pfam" id="PF05050">
    <property type="entry name" value="Methyltransf_21"/>
    <property type="match status" value="1"/>
</dbReference>
<proteinExistence type="predicted"/>
<dbReference type="PANTHER" id="PTHR48050:SF11">
    <property type="entry name" value="GLYCOSYLTRANSFERASE"/>
    <property type="match status" value="1"/>
</dbReference>
<dbReference type="InParanoid" id="D7FV91"/>
<feature type="compositionally biased region" description="Low complexity" evidence="1">
    <location>
        <begin position="174"/>
        <end position="185"/>
    </location>
</feature>
<dbReference type="OMA" id="GARCACE"/>
<dbReference type="PANTHER" id="PTHR48050">
    <property type="entry name" value="STEROL 3-BETA-GLUCOSYLTRANSFERASE"/>
    <property type="match status" value="1"/>
</dbReference>
<dbReference type="InterPro" id="IPR029063">
    <property type="entry name" value="SAM-dependent_MTases_sf"/>
</dbReference>
<feature type="compositionally biased region" description="Polar residues" evidence="1">
    <location>
        <begin position="951"/>
        <end position="973"/>
    </location>
</feature>
<evidence type="ECO:0000259" key="3">
    <source>
        <dbReference type="Pfam" id="PF06722"/>
    </source>
</evidence>
<dbReference type="NCBIfam" id="TIGR01444">
    <property type="entry name" value="fkbM_fam"/>
    <property type="match status" value="1"/>
</dbReference>
<organism evidence="4 5">
    <name type="scientific">Ectocarpus siliculosus</name>
    <name type="common">Brown alga</name>
    <name type="synonym">Conferva siliculosa</name>
    <dbReference type="NCBI Taxonomy" id="2880"/>
    <lineage>
        <taxon>Eukaryota</taxon>
        <taxon>Sar</taxon>
        <taxon>Stramenopiles</taxon>
        <taxon>Ochrophyta</taxon>
        <taxon>PX clade</taxon>
        <taxon>Phaeophyceae</taxon>
        <taxon>Ectocarpales</taxon>
        <taxon>Ectocarpaceae</taxon>
        <taxon>Ectocarpus</taxon>
    </lineage>
</organism>
<feature type="domain" description="Methyltransferase FkbM" evidence="2">
    <location>
        <begin position="710"/>
        <end position="919"/>
    </location>
</feature>
<dbReference type="Gene3D" id="3.40.50.2000">
    <property type="entry name" value="Glycogen Phosphorylase B"/>
    <property type="match status" value="2"/>
</dbReference>